<dbReference type="PRINTS" id="PR01374">
    <property type="entry name" value="TONBPROTEIN"/>
</dbReference>
<keyword evidence="8" id="KW-1133">Transmembrane helix</keyword>
<dbReference type="Proteomes" id="UP000199305">
    <property type="component" value="Unassembled WGS sequence"/>
</dbReference>
<dbReference type="GO" id="GO:0030288">
    <property type="term" value="C:outer membrane-bounded periplasmic space"/>
    <property type="evidence" value="ECO:0007669"/>
    <property type="project" value="InterPro"/>
</dbReference>
<evidence type="ECO:0000256" key="3">
    <source>
        <dbReference type="ARBA" id="ARBA00022448"/>
    </source>
</evidence>
<keyword evidence="4 10" id="KW-1003">Cell membrane</keyword>
<evidence type="ECO:0000259" key="11">
    <source>
        <dbReference type="PROSITE" id="PS52015"/>
    </source>
</evidence>
<evidence type="ECO:0000256" key="2">
    <source>
        <dbReference type="ARBA" id="ARBA00006555"/>
    </source>
</evidence>
<dbReference type="SUPFAM" id="SSF74653">
    <property type="entry name" value="TolA/TonB C-terminal domain"/>
    <property type="match status" value="1"/>
</dbReference>
<dbReference type="GO" id="GO:0055085">
    <property type="term" value="P:transmembrane transport"/>
    <property type="evidence" value="ECO:0007669"/>
    <property type="project" value="InterPro"/>
</dbReference>
<evidence type="ECO:0000256" key="5">
    <source>
        <dbReference type="ARBA" id="ARBA00022519"/>
    </source>
</evidence>
<keyword evidence="5 10" id="KW-0997">Cell inner membrane</keyword>
<dbReference type="GO" id="GO:0015031">
    <property type="term" value="P:protein transport"/>
    <property type="evidence" value="ECO:0007669"/>
    <property type="project" value="UniProtKB-UniRule"/>
</dbReference>
<dbReference type="OrthoDB" id="1628901at2"/>
<dbReference type="GO" id="GO:0031992">
    <property type="term" value="F:energy transducer activity"/>
    <property type="evidence" value="ECO:0007669"/>
    <property type="project" value="InterPro"/>
</dbReference>
<dbReference type="NCBIfam" id="TIGR01352">
    <property type="entry name" value="tonB_Cterm"/>
    <property type="match status" value="1"/>
</dbReference>
<dbReference type="PANTHER" id="PTHR33446">
    <property type="entry name" value="PROTEIN TONB-RELATED"/>
    <property type="match status" value="1"/>
</dbReference>
<dbReference type="STRING" id="658219.SAMN05216212_1445"/>
<sequence length="215" mass="23591">MDRACSVESRIFYSFLPLDPPVRSLALAALVTLLLLFAMSRLIATSYQAAAEPEPIPVRPIHIPEMKPTENIDRRPVRPELPPAQPPVSTIERAVDPTRLTTLPAPPGPGFDRGGPVAINRDPVPLYKPAPSYPSAALRRGLEGYVVVEFTISETGRVMAPRVVAGFDSAGNETRVFDRAALSAVSRFKYQPSMDDGRPVKRHGVRNRISFRLAD</sequence>
<keyword evidence="3 10" id="KW-0813">Transport</keyword>
<evidence type="ECO:0000313" key="13">
    <source>
        <dbReference type="Proteomes" id="UP000199305"/>
    </source>
</evidence>
<keyword evidence="13" id="KW-1185">Reference proteome</keyword>
<dbReference type="RefSeq" id="WP_091510713.1">
    <property type="nucleotide sequence ID" value="NZ_FNFH01000002.1"/>
</dbReference>
<dbReference type="InterPro" id="IPR003538">
    <property type="entry name" value="TonB"/>
</dbReference>
<comment type="function">
    <text evidence="10">Interacts with outer membrane receptor proteins that carry out high-affinity binding and energy dependent uptake into the periplasmic space of specific substrates. It could act to transduce energy from the cytoplasmic membrane to specific energy-requiring processes in the outer membrane, resulting in the release into the periplasm of ligands bound by these outer membrane proteins.</text>
</comment>
<evidence type="ECO:0000256" key="9">
    <source>
        <dbReference type="ARBA" id="ARBA00023136"/>
    </source>
</evidence>
<dbReference type="PROSITE" id="PS52015">
    <property type="entry name" value="TONB_CTD"/>
    <property type="match status" value="1"/>
</dbReference>
<dbReference type="GO" id="GO:0005886">
    <property type="term" value="C:plasma membrane"/>
    <property type="evidence" value="ECO:0007669"/>
    <property type="project" value="UniProtKB-SubCell"/>
</dbReference>
<organism evidence="12 13">
    <name type="scientific">Microbulbifer yueqingensis</name>
    <dbReference type="NCBI Taxonomy" id="658219"/>
    <lineage>
        <taxon>Bacteria</taxon>
        <taxon>Pseudomonadati</taxon>
        <taxon>Pseudomonadota</taxon>
        <taxon>Gammaproteobacteria</taxon>
        <taxon>Cellvibrionales</taxon>
        <taxon>Microbulbiferaceae</taxon>
        <taxon>Microbulbifer</taxon>
    </lineage>
</organism>
<evidence type="ECO:0000256" key="1">
    <source>
        <dbReference type="ARBA" id="ARBA00004383"/>
    </source>
</evidence>
<reference evidence="13" key="1">
    <citation type="submission" date="2016-10" db="EMBL/GenBank/DDBJ databases">
        <authorList>
            <person name="Varghese N."/>
            <person name="Submissions S."/>
        </authorList>
    </citation>
    <scope>NUCLEOTIDE SEQUENCE [LARGE SCALE GENOMIC DNA]</scope>
    <source>
        <strain evidence="13">CGMCC 1.10658</strain>
    </source>
</reference>
<evidence type="ECO:0000313" key="12">
    <source>
        <dbReference type="EMBL" id="SDK00575.1"/>
    </source>
</evidence>
<dbReference type="Gene3D" id="3.30.1150.10">
    <property type="match status" value="1"/>
</dbReference>
<dbReference type="EMBL" id="FNFH01000002">
    <property type="protein sequence ID" value="SDK00575.1"/>
    <property type="molecule type" value="Genomic_DNA"/>
</dbReference>
<keyword evidence="9" id="KW-0472">Membrane</keyword>
<keyword evidence="6" id="KW-0812">Transmembrane</keyword>
<accession>A0A1G8YED5</accession>
<name>A0A1G8YED5_9GAMM</name>
<comment type="similarity">
    <text evidence="2 10">Belongs to the TonB family.</text>
</comment>
<dbReference type="GO" id="GO:0015891">
    <property type="term" value="P:siderophore transport"/>
    <property type="evidence" value="ECO:0007669"/>
    <property type="project" value="InterPro"/>
</dbReference>
<keyword evidence="10" id="KW-0735">Signal-anchor</keyword>
<dbReference type="AlphaFoldDB" id="A0A1G8YED5"/>
<evidence type="ECO:0000256" key="7">
    <source>
        <dbReference type="ARBA" id="ARBA00022927"/>
    </source>
</evidence>
<keyword evidence="7 10" id="KW-0653">Protein transport</keyword>
<protein>
    <recommendedName>
        <fullName evidence="10">Protein TonB</fullName>
    </recommendedName>
</protein>
<gene>
    <name evidence="12" type="ORF">SAMN05216212_1445</name>
</gene>
<feature type="domain" description="TonB C-terminal" evidence="11">
    <location>
        <begin position="118"/>
        <end position="215"/>
    </location>
</feature>
<comment type="subcellular location">
    <subcellularLocation>
        <location evidence="1 10">Cell inner membrane</location>
        <topology evidence="1 10">Single-pass membrane protein</topology>
        <orientation evidence="1 10">Periplasmic side</orientation>
    </subcellularLocation>
</comment>
<evidence type="ECO:0000256" key="4">
    <source>
        <dbReference type="ARBA" id="ARBA00022475"/>
    </source>
</evidence>
<evidence type="ECO:0000256" key="10">
    <source>
        <dbReference type="RuleBase" id="RU362123"/>
    </source>
</evidence>
<evidence type="ECO:0000256" key="8">
    <source>
        <dbReference type="ARBA" id="ARBA00022989"/>
    </source>
</evidence>
<dbReference type="InterPro" id="IPR037682">
    <property type="entry name" value="TonB_C"/>
</dbReference>
<proteinExistence type="inferred from homology"/>
<dbReference type="InterPro" id="IPR051045">
    <property type="entry name" value="TonB-dependent_transducer"/>
</dbReference>
<dbReference type="Pfam" id="PF03544">
    <property type="entry name" value="TonB_C"/>
    <property type="match status" value="1"/>
</dbReference>
<evidence type="ECO:0000256" key="6">
    <source>
        <dbReference type="ARBA" id="ARBA00022692"/>
    </source>
</evidence>
<dbReference type="InterPro" id="IPR006260">
    <property type="entry name" value="TonB/TolA_C"/>
</dbReference>